<protein>
    <submittedName>
        <fullName evidence="3">IS3 family transposase</fullName>
    </submittedName>
</protein>
<evidence type="ECO:0000313" key="4">
    <source>
        <dbReference type="Proteomes" id="UP001138709"/>
    </source>
</evidence>
<dbReference type="EMBL" id="JAAEDL010000080">
    <property type="protein sequence ID" value="MBR0684274.1"/>
    <property type="molecule type" value="Genomic_DNA"/>
</dbReference>
<dbReference type="InterPro" id="IPR001584">
    <property type="entry name" value="Integrase_cat-core"/>
</dbReference>
<comment type="caution">
    <text evidence="3">The sequence shown here is derived from an EMBL/GenBank/DDBJ whole genome shotgun (WGS) entry which is preliminary data.</text>
</comment>
<dbReference type="GO" id="GO:0015074">
    <property type="term" value="P:DNA integration"/>
    <property type="evidence" value="ECO:0007669"/>
    <property type="project" value="InterPro"/>
</dbReference>
<dbReference type="InterPro" id="IPR012337">
    <property type="entry name" value="RNaseH-like_sf"/>
</dbReference>
<dbReference type="GO" id="GO:0003676">
    <property type="term" value="F:nucleic acid binding"/>
    <property type="evidence" value="ECO:0007669"/>
    <property type="project" value="InterPro"/>
</dbReference>
<dbReference type="Pfam" id="PF13333">
    <property type="entry name" value="rve_2"/>
    <property type="match status" value="1"/>
</dbReference>
<dbReference type="InterPro" id="IPR025948">
    <property type="entry name" value="HTH-like_dom"/>
</dbReference>
<dbReference type="AlphaFoldDB" id="A0A9X9XKN8"/>
<dbReference type="Pfam" id="PF13276">
    <property type="entry name" value="HTH_21"/>
    <property type="match status" value="1"/>
</dbReference>
<gene>
    <name evidence="3" type="ORF">GXW74_27705</name>
</gene>
<reference evidence="3" key="1">
    <citation type="submission" date="2020-01" db="EMBL/GenBank/DDBJ databases">
        <authorList>
            <person name="Rat A."/>
        </authorList>
    </citation>
    <scope>NUCLEOTIDE SEQUENCE</scope>
    <source>
        <strain evidence="3">LMG 31228</strain>
    </source>
</reference>
<name>A0A9X9XKN8_9PROT</name>
<dbReference type="InterPro" id="IPR036397">
    <property type="entry name" value="RNaseH_sf"/>
</dbReference>
<reference evidence="3" key="2">
    <citation type="journal article" date="2021" name="Syst. Appl. Microbiol.">
        <title>Roseomonas hellenica sp. nov., isolated from roots of wild-growing Alkanna tinctoria.</title>
        <authorList>
            <person name="Rat A."/>
            <person name="Naranjo H.D."/>
            <person name="Lebbe L."/>
            <person name="Cnockaert M."/>
            <person name="Krigas N."/>
            <person name="Grigoriadou K."/>
            <person name="Maloupa E."/>
            <person name="Willems A."/>
        </authorList>
    </citation>
    <scope>NUCLEOTIDE SEQUENCE</scope>
    <source>
        <strain evidence="3">LMG 31228</strain>
    </source>
</reference>
<proteinExistence type="predicted"/>
<dbReference type="NCBIfam" id="NF033516">
    <property type="entry name" value="transpos_IS3"/>
    <property type="match status" value="1"/>
</dbReference>
<feature type="domain" description="Integrase catalytic" evidence="2">
    <location>
        <begin position="223"/>
        <end position="386"/>
    </location>
</feature>
<accession>A0A9X9XKN8</accession>
<evidence type="ECO:0000256" key="1">
    <source>
        <dbReference type="SAM" id="MobiDB-lite"/>
    </source>
</evidence>
<dbReference type="PROSITE" id="PS50994">
    <property type="entry name" value="INTEGRASE"/>
    <property type="match status" value="1"/>
</dbReference>
<keyword evidence="4" id="KW-1185">Reference proteome</keyword>
<dbReference type="Proteomes" id="UP001138709">
    <property type="component" value="Unassembled WGS sequence"/>
</dbReference>
<dbReference type="InterPro" id="IPR048020">
    <property type="entry name" value="Transpos_IS3"/>
</dbReference>
<dbReference type="PANTHER" id="PTHR46889">
    <property type="entry name" value="TRANSPOSASE INSF FOR INSERTION SEQUENCE IS3B-RELATED"/>
    <property type="match status" value="1"/>
</dbReference>
<evidence type="ECO:0000259" key="2">
    <source>
        <dbReference type="PROSITE" id="PS50994"/>
    </source>
</evidence>
<sequence length="394" mass="43640">MTGVPGFRRMEAHGETPVPQRRVQAPGCAGIPGRRDPPRARPPSRHLPQPRPRLGREIRGWCLRRGRERGGPAPGLRGADRRARAPGGQAGAGARVSKGGAALRSHAEKQAYVRHHRPRGLSVAQGCRLMGIARSTVYGPPPVETDDTALVEAISAITGEFEAYGWRRVRAALRQQGIVANHKKIRRLMREHDLQPRMRRRHVVTTDSAHDGPIFPNLARDFEPGGPDQLWLVDITYVAVRSGFAYVAIVLDAWSRRVIGYAIGRSIDVRLTLGALRAALECRRPPPGCIHHGDRGSQYAAGKYRELLTEAGLVGSMGRRGNPYDNARAESFMKTLKVEGVYPMAYETFEDVVTELPRFIEEVYNQKRLHSALGYLSPVQFEEQHARPPVKSAA</sequence>
<organism evidence="3 4">
    <name type="scientific">Neoroseomonas eburnea</name>
    <dbReference type="NCBI Taxonomy" id="1346889"/>
    <lineage>
        <taxon>Bacteria</taxon>
        <taxon>Pseudomonadati</taxon>
        <taxon>Pseudomonadota</taxon>
        <taxon>Alphaproteobacteria</taxon>
        <taxon>Acetobacterales</taxon>
        <taxon>Acetobacteraceae</taxon>
        <taxon>Neoroseomonas</taxon>
    </lineage>
</organism>
<evidence type="ECO:0000313" key="3">
    <source>
        <dbReference type="EMBL" id="MBR0684274.1"/>
    </source>
</evidence>
<dbReference type="InterPro" id="IPR050900">
    <property type="entry name" value="Transposase_IS3/IS150/IS904"/>
</dbReference>
<dbReference type="SUPFAM" id="SSF53098">
    <property type="entry name" value="Ribonuclease H-like"/>
    <property type="match status" value="1"/>
</dbReference>
<dbReference type="Gene3D" id="3.30.420.10">
    <property type="entry name" value="Ribonuclease H-like superfamily/Ribonuclease H"/>
    <property type="match status" value="1"/>
</dbReference>
<dbReference type="Pfam" id="PF00665">
    <property type="entry name" value="rve"/>
    <property type="match status" value="1"/>
</dbReference>
<dbReference type="PANTHER" id="PTHR46889:SF7">
    <property type="entry name" value="TRANSPOSASE FOR INSERTION SEQUENCE ELEMENT IS904"/>
    <property type="match status" value="1"/>
</dbReference>
<feature type="region of interest" description="Disordered" evidence="1">
    <location>
        <begin position="1"/>
        <end position="117"/>
    </location>
</feature>